<accession>A0A699V9X4</accession>
<sequence length="127" mass="14570">MESSLNEDIPVKNSFNILNSDEVDGEDLGGNNVNDEFNSKVWPELKEENVRGLNNTPNQDQVIKLLREDSYSFCGLLETYVKKKNLSRICNCVLGRWEWVSNCSSYDRGTRIIVGWDPNHVNMMVLN</sequence>
<protein>
    <submittedName>
        <fullName evidence="1">RNA-directed DNA polymerase, eukaryota, reverse transcriptase zinc-binding domain protein</fullName>
    </submittedName>
</protein>
<keyword evidence="1" id="KW-0695">RNA-directed DNA polymerase</keyword>
<dbReference type="GO" id="GO:0003964">
    <property type="term" value="F:RNA-directed DNA polymerase activity"/>
    <property type="evidence" value="ECO:0007669"/>
    <property type="project" value="UniProtKB-KW"/>
</dbReference>
<evidence type="ECO:0000313" key="1">
    <source>
        <dbReference type="EMBL" id="GFD30126.1"/>
    </source>
</evidence>
<name>A0A699V9X4_TANCI</name>
<dbReference type="EMBL" id="BKCJ011401018">
    <property type="protein sequence ID" value="GFD30126.1"/>
    <property type="molecule type" value="Genomic_DNA"/>
</dbReference>
<reference evidence="1" key="1">
    <citation type="journal article" date="2019" name="Sci. Rep.">
        <title>Draft genome of Tanacetum cinerariifolium, the natural source of mosquito coil.</title>
        <authorList>
            <person name="Yamashiro T."/>
            <person name="Shiraishi A."/>
            <person name="Satake H."/>
            <person name="Nakayama K."/>
        </authorList>
    </citation>
    <scope>NUCLEOTIDE SEQUENCE</scope>
</reference>
<gene>
    <name evidence="1" type="ORF">Tci_902095</name>
</gene>
<keyword evidence="1" id="KW-0808">Transferase</keyword>
<keyword evidence="1" id="KW-0548">Nucleotidyltransferase</keyword>
<comment type="caution">
    <text evidence="1">The sequence shown here is derived from an EMBL/GenBank/DDBJ whole genome shotgun (WGS) entry which is preliminary data.</text>
</comment>
<organism evidence="1">
    <name type="scientific">Tanacetum cinerariifolium</name>
    <name type="common">Dalmatian daisy</name>
    <name type="synonym">Chrysanthemum cinerariifolium</name>
    <dbReference type="NCBI Taxonomy" id="118510"/>
    <lineage>
        <taxon>Eukaryota</taxon>
        <taxon>Viridiplantae</taxon>
        <taxon>Streptophyta</taxon>
        <taxon>Embryophyta</taxon>
        <taxon>Tracheophyta</taxon>
        <taxon>Spermatophyta</taxon>
        <taxon>Magnoliopsida</taxon>
        <taxon>eudicotyledons</taxon>
        <taxon>Gunneridae</taxon>
        <taxon>Pentapetalae</taxon>
        <taxon>asterids</taxon>
        <taxon>campanulids</taxon>
        <taxon>Asterales</taxon>
        <taxon>Asteraceae</taxon>
        <taxon>Asteroideae</taxon>
        <taxon>Anthemideae</taxon>
        <taxon>Anthemidinae</taxon>
        <taxon>Tanacetum</taxon>
    </lineage>
</organism>
<proteinExistence type="predicted"/>
<dbReference type="AlphaFoldDB" id="A0A699V9X4"/>